<dbReference type="SMART" id="SM01025">
    <property type="entry name" value="BEN"/>
    <property type="match status" value="1"/>
</dbReference>
<evidence type="ECO:0000256" key="11">
    <source>
        <dbReference type="ARBA" id="ARBA00023015"/>
    </source>
</evidence>
<dbReference type="InterPro" id="IPR022775">
    <property type="entry name" value="AP_mu_sigma_su"/>
</dbReference>
<feature type="region of interest" description="Disordered" evidence="19">
    <location>
        <begin position="342"/>
        <end position="362"/>
    </location>
</feature>
<dbReference type="Proteomes" id="UP000736164">
    <property type="component" value="Unassembled WGS sequence"/>
</dbReference>
<dbReference type="InterPro" id="IPR011012">
    <property type="entry name" value="Longin-like_dom_sf"/>
</dbReference>
<comment type="subcellular location">
    <subcellularLocation>
        <location evidence="3">Cytoplasmic vesicle</location>
        <location evidence="3">COPI-coated vesicle membrane</location>
        <topology evidence="3">Peripheral membrane protein</topology>
        <orientation evidence="3">Cytoplasmic side</orientation>
    </subcellularLocation>
    <subcellularLocation>
        <location evidence="2">Golgi apparatus membrane</location>
        <topology evidence="2">Peripheral membrane protein</topology>
        <orientation evidence="2">Cytoplasmic side</orientation>
    </subcellularLocation>
    <subcellularLocation>
        <location evidence="1">Nucleus</location>
    </subcellularLocation>
</comment>
<keyword evidence="15" id="KW-0539">Nucleus</keyword>
<feature type="region of interest" description="Disordered" evidence="19">
    <location>
        <begin position="459"/>
        <end position="484"/>
    </location>
</feature>
<feature type="region of interest" description="Disordered" evidence="19">
    <location>
        <begin position="159"/>
        <end position="245"/>
    </location>
</feature>
<feature type="compositionally biased region" description="Basic and acidic residues" evidence="19">
    <location>
        <begin position="160"/>
        <end position="184"/>
    </location>
</feature>
<evidence type="ECO:0000313" key="22">
    <source>
        <dbReference type="Proteomes" id="UP000736164"/>
    </source>
</evidence>
<reference evidence="21" key="1">
    <citation type="journal article" date="2021" name="Cell">
        <title>Tracing the genetic footprints of vertebrate landing in non-teleost ray-finned fishes.</title>
        <authorList>
            <person name="Bi X."/>
            <person name="Wang K."/>
            <person name="Yang L."/>
            <person name="Pan H."/>
            <person name="Jiang H."/>
            <person name="Wei Q."/>
            <person name="Fang M."/>
            <person name="Yu H."/>
            <person name="Zhu C."/>
            <person name="Cai Y."/>
            <person name="He Y."/>
            <person name="Gan X."/>
            <person name="Zeng H."/>
            <person name="Yu D."/>
            <person name="Zhu Y."/>
            <person name="Jiang H."/>
            <person name="Qiu Q."/>
            <person name="Yang H."/>
            <person name="Zhang Y.E."/>
            <person name="Wang W."/>
            <person name="Zhu M."/>
            <person name="He S."/>
            <person name="Zhang G."/>
        </authorList>
    </citation>
    <scope>NUCLEOTIDE SEQUENCE</scope>
    <source>
        <strain evidence="21">Allg_001</strain>
    </source>
</reference>
<comment type="similarity">
    <text evidence="4">Belongs to the adaptor complexes small subunit family.</text>
</comment>
<dbReference type="AlphaFoldDB" id="A0A8J7NIX9"/>
<proteinExistence type="inferred from homology"/>
<dbReference type="FunFam" id="3.30.450.60:FF:000013">
    <property type="entry name" value="Coatomer subunit zeta"/>
    <property type="match status" value="1"/>
</dbReference>
<evidence type="ECO:0000256" key="19">
    <source>
        <dbReference type="SAM" id="MobiDB-lite"/>
    </source>
</evidence>
<feature type="non-terminal residue" evidence="21">
    <location>
        <position position="1"/>
    </location>
</feature>
<dbReference type="GO" id="GO:0045666">
    <property type="term" value="P:positive regulation of neuron differentiation"/>
    <property type="evidence" value="ECO:0007669"/>
    <property type="project" value="InterPro"/>
</dbReference>
<evidence type="ECO:0000256" key="9">
    <source>
        <dbReference type="ARBA" id="ARBA00022892"/>
    </source>
</evidence>
<evidence type="ECO:0000256" key="1">
    <source>
        <dbReference type="ARBA" id="ARBA00004123"/>
    </source>
</evidence>
<dbReference type="GO" id="GO:0030663">
    <property type="term" value="C:COPI-coated vesicle membrane"/>
    <property type="evidence" value="ECO:0007669"/>
    <property type="project" value="UniProtKB-SubCell"/>
</dbReference>
<accession>A0A8J7NIX9</accession>
<feature type="non-terminal residue" evidence="21">
    <location>
        <position position="484"/>
    </location>
</feature>
<dbReference type="GO" id="GO:0045746">
    <property type="term" value="P:negative regulation of Notch signaling pathway"/>
    <property type="evidence" value="ECO:0007669"/>
    <property type="project" value="InterPro"/>
</dbReference>
<evidence type="ECO:0000256" key="10">
    <source>
        <dbReference type="ARBA" id="ARBA00022927"/>
    </source>
</evidence>
<feature type="compositionally biased region" description="Acidic residues" evidence="19">
    <location>
        <begin position="199"/>
        <end position="214"/>
    </location>
</feature>
<evidence type="ECO:0000256" key="13">
    <source>
        <dbReference type="ARBA" id="ARBA00023136"/>
    </source>
</evidence>
<feature type="domain" description="BEN" evidence="20">
    <location>
        <begin position="365"/>
        <end position="460"/>
    </location>
</feature>
<keyword evidence="16" id="KW-0968">Cytoplasmic vesicle</keyword>
<evidence type="ECO:0000259" key="20">
    <source>
        <dbReference type="PROSITE" id="PS51457"/>
    </source>
</evidence>
<dbReference type="Pfam" id="PF01217">
    <property type="entry name" value="Clat_adaptor_s"/>
    <property type="match status" value="1"/>
</dbReference>
<dbReference type="PANTHER" id="PTHR35346">
    <property type="entry name" value="BEN DOMAIN-CONTAINING PROTEIN 6"/>
    <property type="match status" value="1"/>
</dbReference>
<gene>
    <name evidence="21" type="primary">Copz1</name>
    <name evidence="21" type="ORF">GTO95_0007642</name>
</gene>
<comment type="function">
    <text evidence="17">The coatomer is a cytosolic protein complex that binds to dilysine motifs and reversibly associates with Golgi non-clathrin-coated vesicles, which further mediate biosynthetic protein transport from the ER, via the Golgi up to the trans Golgi network. Coatomer complex is required for budding from Golgi membranes, and is essential for the retrograde Golgi-to-ER transport of dilysine-tagged proteins. The zeta subunit may be involved in regulating the coat assembly and, hence, the rate of biosynthetic protein transport due to its association-dissociation properties with the coatomer complex.</text>
</comment>
<evidence type="ECO:0000256" key="14">
    <source>
        <dbReference type="ARBA" id="ARBA00023163"/>
    </source>
</evidence>
<dbReference type="GO" id="GO:0005634">
    <property type="term" value="C:nucleus"/>
    <property type="evidence" value="ECO:0007669"/>
    <property type="project" value="UniProtKB-SubCell"/>
</dbReference>
<dbReference type="Gene3D" id="1.10.10.2590">
    <property type="entry name" value="BEN domain"/>
    <property type="match status" value="1"/>
</dbReference>
<name>A0A8J7NIX9_ATRSP</name>
<evidence type="ECO:0000256" key="5">
    <source>
        <dbReference type="ARBA" id="ARBA00011775"/>
    </source>
</evidence>
<dbReference type="Gene3D" id="3.30.450.60">
    <property type="match status" value="1"/>
</dbReference>
<dbReference type="InterPro" id="IPR018379">
    <property type="entry name" value="BEN_domain"/>
</dbReference>
<evidence type="ECO:0000256" key="4">
    <source>
        <dbReference type="ARBA" id="ARBA00006972"/>
    </source>
</evidence>
<sequence>MKEQKNFERNVFNKTHKTDSEIAFLEGMTIVYKSSIDLFFYVVGSAQENELMLMAVLNCLFDTLSLMLRKNVEKRCLLDNLDGVFLVVDEIIDGGGRRRGLVRYAARVALAAGPAPQLDHLLRGLPAAALACPRPAFCARRRNKYCSLVTVRGRTATATTKERQKICRRSGDGFPGRKHDNGREMRRKTKAKRVLDHEHEEEEEQDEDDEDQRDEIDHGLQKRRKQMYSAKEKADENSPDAGLQKLKMRDSDYLQSRSKSELIAMVLCMQREMENLKEQIRCLTACGKLARNLEALIERTQVWSSAADKDPSPSMPQVQVEGEAMMPAVLAPPAVLNGQWVKQDSQAQDGQPEPHQDSQRNGLPLFPEFISLELLDRCNTTATAQKLTNDLLRGLYERECLASHSISGIVYNKRGQPKPALPADEVQAILRTVQYFFPGKTDAEIKGYIRQKLQNEAKRLRRKPHLSAKTEVRGESSPDDPAYT</sequence>
<comment type="subunit">
    <text evidence="5">Oligomeric complex that consists of at least the alpha, beta, beta', gamma, delta, epsilon and zeta subunits.</text>
</comment>
<organism evidence="21 22">
    <name type="scientific">Atractosteus spatula</name>
    <name type="common">Alligator gar</name>
    <name type="synonym">Lepisosteus spatula</name>
    <dbReference type="NCBI Taxonomy" id="7917"/>
    <lineage>
        <taxon>Eukaryota</taxon>
        <taxon>Metazoa</taxon>
        <taxon>Chordata</taxon>
        <taxon>Craniata</taxon>
        <taxon>Vertebrata</taxon>
        <taxon>Euteleostomi</taxon>
        <taxon>Actinopterygii</taxon>
        <taxon>Neopterygii</taxon>
        <taxon>Holostei</taxon>
        <taxon>Semionotiformes</taxon>
        <taxon>Lepisosteidae</taxon>
        <taxon>Atractosteus</taxon>
    </lineage>
</organism>
<keyword evidence="7" id="KW-0963">Cytoplasm</keyword>
<dbReference type="PROSITE" id="PS51457">
    <property type="entry name" value="BEN"/>
    <property type="match status" value="1"/>
</dbReference>
<dbReference type="InterPro" id="IPR037496">
    <property type="entry name" value="BEND6-like"/>
</dbReference>
<evidence type="ECO:0000256" key="18">
    <source>
        <dbReference type="ARBA" id="ARBA00075766"/>
    </source>
</evidence>
<dbReference type="GO" id="GO:0016192">
    <property type="term" value="P:vesicle-mediated transport"/>
    <property type="evidence" value="ECO:0007669"/>
    <property type="project" value="UniProtKB-KW"/>
</dbReference>
<dbReference type="GO" id="GO:0015031">
    <property type="term" value="P:protein transport"/>
    <property type="evidence" value="ECO:0007669"/>
    <property type="project" value="UniProtKB-KW"/>
</dbReference>
<evidence type="ECO:0000313" key="21">
    <source>
        <dbReference type="EMBL" id="MBN3312913.1"/>
    </source>
</evidence>
<dbReference type="GO" id="GO:0003714">
    <property type="term" value="F:transcription corepressor activity"/>
    <property type="evidence" value="ECO:0007669"/>
    <property type="project" value="InterPro"/>
</dbReference>
<dbReference type="PANTHER" id="PTHR35346:SF1">
    <property type="entry name" value="BEN DOMAIN-CONTAINING PROTEIN 6"/>
    <property type="match status" value="1"/>
</dbReference>
<comment type="caution">
    <text evidence="21">The sequence shown here is derived from an EMBL/GenBank/DDBJ whole genome shotgun (WGS) entry which is preliminary data.</text>
</comment>
<keyword evidence="8" id="KW-0678">Repressor</keyword>
<evidence type="ECO:0000256" key="15">
    <source>
        <dbReference type="ARBA" id="ARBA00023242"/>
    </source>
</evidence>
<dbReference type="GO" id="GO:0003677">
    <property type="term" value="F:DNA binding"/>
    <property type="evidence" value="ECO:0007669"/>
    <property type="project" value="InterPro"/>
</dbReference>
<protein>
    <recommendedName>
        <fullName evidence="18">Zeta-coat protein</fullName>
    </recommendedName>
</protein>
<keyword evidence="14" id="KW-0804">Transcription</keyword>
<evidence type="ECO:0000256" key="12">
    <source>
        <dbReference type="ARBA" id="ARBA00023034"/>
    </source>
</evidence>
<keyword evidence="12" id="KW-0333">Golgi apparatus</keyword>
<keyword evidence="9" id="KW-0931">ER-Golgi transport</keyword>
<evidence type="ECO:0000256" key="6">
    <source>
        <dbReference type="ARBA" id="ARBA00022448"/>
    </source>
</evidence>
<keyword evidence="11" id="KW-0805">Transcription regulation</keyword>
<evidence type="ECO:0000256" key="16">
    <source>
        <dbReference type="ARBA" id="ARBA00023329"/>
    </source>
</evidence>
<evidence type="ECO:0000256" key="8">
    <source>
        <dbReference type="ARBA" id="ARBA00022491"/>
    </source>
</evidence>
<keyword evidence="13" id="KW-0472">Membrane</keyword>
<dbReference type="SUPFAM" id="SSF64356">
    <property type="entry name" value="SNARE-like"/>
    <property type="match status" value="1"/>
</dbReference>
<evidence type="ECO:0000256" key="17">
    <source>
        <dbReference type="ARBA" id="ARBA00045555"/>
    </source>
</evidence>
<dbReference type="GO" id="GO:0000139">
    <property type="term" value="C:Golgi membrane"/>
    <property type="evidence" value="ECO:0007669"/>
    <property type="project" value="UniProtKB-SubCell"/>
</dbReference>
<keyword evidence="10" id="KW-0653">Protein transport</keyword>
<evidence type="ECO:0000256" key="3">
    <source>
        <dbReference type="ARBA" id="ARBA00004347"/>
    </source>
</evidence>
<keyword evidence="22" id="KW-1185">Reference proteome</keyword>
<dbReference type="Pfam" id="PF10523">
    <property type="entry name" value="BEN"/>
    <property type="match status" value="1"/>
</dbReference>
<keyword evidence="6" id="KW-0813">Transport</keyword>
<evidence type="ECO:0000256" key="2">
    <source>
        <dbReference type="ARBA" id="ARBA00004255"/>
    </source>
</evidence>
<evidence type="ECO:0000256" key="7">
    <source>
        <dbReference type="ARBA" id="ARBA00022490"/>
    </source>
</evidence>
<dbReference type="EMBL" id="JAAWVO010008816">
    <property type="protein sequence ID" value="MBN3312913.1"/>
    <property type="molecule type" value="Genomic_DNA"/>
</dbReference>